<dbReference type="AlphaFoldDB" id="A0A5B7HEC6"/>
<protein>
    <submittedName>
        <fullName evidence="2">Uncharacterized protein</fullName>
    </submittedName>
</protein>
<keyword evidence="3" id="KW-1185">Reference proteome</keyword>
<feature type="region of interest" description="Disordered" evidence="1">
    <location>
        <begin position="21"/>
        <end position="58"/>
    </location>
</feature>
<accession>A0A5B7HEC6</accession>
<comment type="caution">
    <text evidence="2">The sequence shown here is derived from an EMBL/GenBank/DDBJ whole genome shotgun (WGS) entry which is preliminary data.</text>
</comment>
<feature type="compositionally biased region" description="Pro residues" evidence="1">
    <location>
        <begin position="25"/>
        <end position="35"/>
    </location>
</feature>
<feature type="compositionally biased region" description="Pro residues" evidence="1">
    <location>
        <begin position="104"/>
        <end position="113"/>
    </location>
</feature>
<feature type="region of interest" description="Disordered" evidence="1">
    <location>
        <begin position="100"/>
        <end position="122"/>
    </location>
</feature>
<organism evidence="2 3">
    <name type="scientific">Portunus trituberculatus</name>
    <name type="common">Swimming crab</name>
    <name type="synonym">Neptunus trituberculatus</name>
    <dbReference type="NCBI Taxonomy" id="210409"/>
    <lineage>
        <taxon>Eukaryota</taxon>
        <taxon>Metazoa</taxon>
        <taxon>Ecdysozoa</taxon>
        <taxon>Arthropoda</taxon>
        <taxon>Crustacea</taxon>
        <taxon>Multicrustacea</taxon>
        <taxon>Malacostraca</taxon>
        <taxon>Eumalacostraca</taxon>
        <taxon>Eucarida</taxon>
        <taxon>Decapoda</taxon>
        <taxon>Pleocyemata</taxon>
        <taxon>Brachyura</taxon>
        <taxon>Eubrachyura</taxon>
        <taxon>Portunoidea</taxon>
        <taxon>Portunidae</taxon>
        <taxon>Portuninae</taxon>
        <taxon>Portunus</taxon>
    </lineage>
</organism>
<dbReference type="Proteomes" id="UP000324222">
    <property type="component" value="Unassembled WGS sequence"/>
</dbReference>
<dbReference type="EMBL" id="VSRR010025984">
    <property type="protein sequence ID" value="MPC67258.1"/>
    <property type="molecule type" value="Genomic_DNA"/>
</dbReference>
<reference evidence="2 3" key="1">
    <citation type="submission" date="2019-05" db="EMBL/GenBank/DDBJ databases">
        <title>Another draft genome of Portunus trituberculatus and its Hox gene families provides insights of decapod evolution.</title>
        <authorList>
            <person name="Jeong J.-H."/>
            <person name="Song I."/>
            <person name="Kim S."/>
            <person name="Choi T."/>
            <person name="Kim D."/>
            <person name="Ryu S."/>
            <person name="Kim W."/>
        </authorList>
    </citation>
    <scope>NUCLEOTIDE SEQUENCE [LARGE SCALE GENOMIC DNA]</scope>
    <source>
        <tissue evidence="2">Muscle</tissue>
    </source>
</reference>
<name>A0A5B7HEC6_PORTR</name>
<evidence type="ECO:0000313" key="3">
    <source>
        <dbReference type="Proteomes" id="UP000324222"/>
    </source>
</evidence>
<evidence type="ECO:0000313" key="2">
    <source>
        <dbReference type="EMBL" id="MPC67258.1"/>
    </source>
</evidence>
<proteinExistence type="predicted"/>
<evidence type="ECO:0000256" key="1">
    <source>
        <dbReference type="SAM" id="MobiDB-lite"/>
    </source>
</evidence>
<gene>
    <name evidence="2" type="ORF">E2C01_061431</name>
</gene>
<sequence>MWRRYTALRSPDGDFVALYDMACSAPPPSDHPPSPASGGDTRTPTPRRPQRPAAQATRYSTQFLAASRVDHPNPRGCTQESGWRRRIETVAVMCRVAPLAEPSAAPPPPPPPSSDDTKYPRFLHPLKGNLITWQGIKET</sequence>